<evidence type="ECO:0000256" key="1">
    <source>
        <dbReference type="SAM" id="MobiDB-lite"/>
    </source>
</evidence>
<feature type="compositionally biased region" description="Polar residues" evidence="1">
    <location>
        <begin position="261"/>
        <end position="273"/>
    </location>
</feature>
<dbReference type="OrthoDB" id="78306at2759"/>
<sequence length="315" mass="33364">MLPSKCFTFLGPLTCSDSVGCGGLGTAEPAEEAPNKDEPVYARPSSGRYAPSMANFGNNNSNTPSGYTGYPTSQPESVPYNNYAPSQHYYQQQSYQNQTPYNSGSQGSYNYGSNSFSNPAYANNNSGGGGFQAGRPTSSTASSRSSTRSSSSSSSWGSQPPLTSSKRDQNWEKKRRLWLARKNSSNGSIYGDRPPTSSSTWSIGPTGGAFDDSINPPSPLSKLMHQHAQQQQQPPTPGIDYQRLGTASSTRSSSSYMSQSFAQQPYPAQSQMPGTGYPAGASFSRAGLSTASSTAASTTSSRRQPPGGQCQWSLG</sequence>
<feature type="compositionally biased region" description="Low complexity" evidence="1">
    <location>
        <begin position="83"/>
        <end position="118"/>
    </location>
</feature>
<feature type="compositionally biased region" description="Polar residues" evidence="1">
    <location>
        <begin position="55"/>
        <end position="80"/>
    </location>
</feature>
<feature type="compositionally biased region" description="Low complexity" evidence="1">
    <location>
        <begin position="289"/>
        <end position="301"/>
    </location>
</feature>
<feature type="compositionally biased region" description="Low complexity" evidence="1">
    <location>
        <begin position="135"/>
        <end position="164"/>
    </location>
</feature>
<reference evidence="2" key="1">
    <citation type="submission" date="2023-04" db="EMBL/GenBank/DDBJ databases">
        <title>Phytophthora lilii NBRC 32176.</title>
        <authorList>
            <person name="Ichikawa N."/>
            <person name="Sato H."/>
            <person name="Tonouchi N."/>
        </authorList>
    </citation>
    <scope>NUCLEOTIDE SEQUENCE</scope>
    <source>
        <strain evidence="2">NBRC 32176</strain>
    </source>
</reference>
<keyword evidence="3" id="KW-1185">Reference proteome</keyword>
<name>A0A9W6WID0_9STRA</name>
<dbReference type="Proteomes" id="UP001165083">
    <property type="component" value="Unassembled WGS sequence"/>
</dbReference>
<dbReference type="EMBL" id="BSXW01000186">
    <property type="protein sequence ID" value="GMF14226.1"/>
    <property type="molecule type" value="Genomic_DNA"/>
</dbReference>
<gene>
    <name evidence="2" type="ORF">Plil01_000461000</name>
</gene>
<protein>
    <submittedName>
        <fullName evidence="2">Unnamed protein product</fullName>
    </submittedName>
</protein>
<proteinExistence type="predicted"/>
<dbReference type="AlphaFoldDB" id="A0A9W6WID0"/>
<evidence type="ECO:0000313" key="3">
    <source>
        <dbReference type="Proteomes" id="UP001165083"/>
    </source>
</evidence>
<organism evidence="2 3">
    <name type="scientific">Phytophthora lilii</name>
    <dbReference type="NCBI Taxonomy" id="2077276"/>
    <lineage>
        <taxon>Eukaryota</taxon>
        <taxon>Sar</taxon>
        <taxon>Stramenopiles</taxon>
        <taxon>Oomycota</taxon>
        <taxon>Peronosporomycetes</taxon>
        <taxon>Peronosporales</taxon>
        <taxon>Peronosporaceae</taxon>
        <taxon>Phytophthora</taxon>
    </lineage>
</organism>
<feature type="compositionally biased region" description="Low complexity" evidence="1">
    <location>
        <begin position="248"/>
        <end position="260"/>
    </location>
</feature>
<accession>A0A9W6WID0</accession>
<evidence type="ECO:0000313" key="2">
    <source>
        <dbReference type="EMBL" id="GMF14226.1"/>
    </source>
</evidence>
<feature type="region of interest" description="Disordered" evidence="1">
    <location>
        <begin position="24"/>
        <end position="171"/>
    </location>
</feature>
<comment type="caution">
    <text evidence="2">The sequence shown here is derived from an EMBL/GenBank/DDBJ whole genome shotgun (WGS) entry which is preliminary data.</text>
</comment>
<feature type="region of interest" description="Disordered" evidence="1">
    <location>
        <begin position="184"/>
        <end position="315"/>
    </location>
</feature>